<sequence length="66" mass="7286">MGNVSDKEEIDNGSDDSKERSDGEANHRSGGARRSRSLELIRGSPPDRPYRSLSPLLFVPQVFIVS</sequence>
<evidence type="ECO:0000313" key="2">
    <source>
        <dbReference type="EMBL" id="KAH0468690.1"/>
    </source>
</evidence>
<proteinExistence type="predicted"/>
<comment type="caution">
    <text evidence="2">The sequence shown here is derived from an EMBL/GenBank/DDBJ whole genome shotgun (WGS) entry which is preliminary data.</text>
</comment>
<accession>A0AAV7H3J6</accession>
<feature type="region of interest" description="Disordered" evidence="1">
    <location>
        <begin position="1"/>
        <end position="53"/>
    </location>
</feature>
<name>A0AAV7H3J6_DENCH</name>
<dbReference type="EMBL" id="JAGFBR010000003">
    <property type="protein sequence ID" value="KAH0468690.1"/>
    <property type="molecule type" value="Genomic_DNA"/>
</dbReference>
<keyword evidence="3" id="KW-1185">Reference proteome</keyword>
<evidence type="ECO:0000313" key="3">
    <source>
        <dbReference type="Proteomes" id="UP000775213"/>
    </source>
</evidence>
<dbReference type="AlphaFoldDB" id="A0AAV7H3J6"/>
<feature type="compositionally biased region" description="Basic and acidic residues" evidence="1">
    <location>
        <begin position="15"/>
        <end position="27"/>
    </location>
</feature>
<reference evidence="2 3" key="1">
    <citation type="journal article" date="2021" name="Hortic Res">
        <title>Chromosome-scale assembly of the Dendrobium chrysotoxum genome enhances the understanding of orchid evolution.</title>
        <authorList>
            <person name="Zhang Y."/>
            <person name="Zhang G.Q."/>
            <person name="Zhang D."/>
            <person name="Liu X.D."/>
            <person name="Xu X.Y."/>
            <person name="Sun W.H."/>
            <person name="Yu X."/>
            <person name="Zhu X."/>
            <person name="Wang Z.W."/>
            <person name="Zhao X."/>
            <person name="Zhong W.Y."/>
            <person name="Chen H."/>
            <person name="Yin W.L."/>
            <person name="Huang T."/>
            <person name="Niu S.C."/>
            <person name="Liu Z.J."/>
        </authorList>
    </citation>
    <scope>NUCLEOTIDE SEQUENCE [LARGE SCALE GENOMIC DNA]</scope>
    <source>
        <strain evidence="2">Lindl</strain>
    </source>
</reference>
<organism evidence="2 3">
    <name type="scientific">Dendrobium chrysotoxum</name>
    <name type="common">Orchid</name>
    <dbReference type="NCBI Taxonomy" id="161865"/>
    <lineage>
        <taxon>Eukaryota</taxon>
        <taxon>Viridiplantae</taxon>
        <taxon>Streptophyta</taxon>
        <taxon>Embryophyta</taxon>
        <taxon>Tracheophyta</taxon>
        <taxon>Spermatophyta</taxon>
        <taxon>Magnoliopsida</taxon>
        <taxon>Liliopsida</taxon>
        <taxon>Asparagales</taxon>
        <taxon>Orchidaceae</taxon>
        <taxon>Epidendroideae</taxon>
        <taxon>Malaxideae</taxon>
        <taxon>Dendrobiinae</taxon>
        <taxon>Dendrobium</taxon>
    </lineage>
</organism>
<gene>
    <name evidence="2" type="ORF">IEQ34_001922</name>
</gene>
<dbReference type="Proteomes" id="UP000775213">
    <property type="component" value="Unassembled WGS sequence"/>
</dbReference>
<protein>
    <submittedName>
        <fullName evidence="2">Uncharacterized protein</fullName>
    </submittedName>
</protein>
<evidence type="ECO:0000256" key="1">
    <source>
        <dbReference type="SAM" id="MobiDB-lite"/>
    </source>
</evidence>